<feature type="compositionally biased region" description="Polar residues" evidence="1">
    <location>
        <begin position="1"/>
        <end position="13"/>
    </location>
</feature>
<reference evidence="2 3" key="2">
    <citation type="journal article" date="2010" name="Stand. Genomic Sci.">
        <title>Complete genome sequence of Syntrophothermus lipocalidus type strain (TGB-C1).</title>
        <authorList>
            <person name="Djao O.D."/>
            <person name="Zhang X."/>
            <person name="Lucas S."/>
            <person name="Lapidus A."/>
            <person name="Del Rio T.G."/>
            <person name="Nolan M."/>
            <person name="Tice H."/>
            <person name="Cheng J.F."/>
            <person name="Han C."/>
            <person name="Tapia R."/>
            <person name="Goodwin L."/>
            <person name="Pitluck S."/>
            <person name="Liolios K."/>
            <person name="Ivanova N."/>
            <person name="Mavromatis K."/>
            <person name="Mikhailova N."/>
            <person name="Ovchinnikova G."/>
            <person name="Pati A."/>
            <person name="Brambilla E."/>
            <person name="Chen A."/>
            <person name="Palaniappan K."/>
            <person name="Land M."/>
            <person name="Hauser L."/>
            <person name="Chang Y.J."/>
            <person name="Jeffries C.D."/>
            <person name="Rohde M."/>
            <person name="Sikorski J."/>
            <person name="Spring S."/>
            <person name="Goker M."/>
            <person name="Detter J.C."/>
            <person name="Woyke T."/>
            <person name="Bristow J."/>
            <person name="Eisen J.A."/>
            <person name="Markowitz V."/>
            <person name="Hugenholtz P."/>
            <person name="Kyrpides N.C."/>
            <person name="Klenk H.P."/>
        </authorList>
    </citation>
    <scope>NUCLEOTIDE SEQUENCE [LARGE SCALE GENOMIC DNA]</scope>
    <source>
        <strain evidence="3">DSM 12680 / TGB-C1</strain>
    </source>
</reference>
<evidence type="ECO:0000256" key="1">
    <source>
        <dbReference type="SAM" id="MobiDB-lite"/>
    </source>
</evidence>
<dbReference type="HOGENOM" id="CLU_1966799_0_0_9"/>
<reference evidence="3" key="1">
    <citation type="journal article" date="2010" name="Stand. Genomic Sci.">
        <title>Complete genome sequence of Syntrophothermus lipocalidus type strain (TGB-C1T).</title>
        <authorList>
            <consortium name="US DOE Joint Genome Institute (JGI-PGF)"/>
            <person name="Djao O."/>
            <person name="Zhang X."/>
            <person name="Lucas S."/>
            <person name="Lapidus A."/>
            <person name="Glavina Del Rio T."/>
            <person name="Nolan M."/>
            <person name="Tice H."/>
            <person name="Cheng J."/>
            <person name="Han C."/>
            <person name="Tapia R."/>
            <person name="Goodwin L."/>
            <person name="Pitluck S."/>
            <person name="Liolios K."/>
            <person name="Ivanova N."/>
            <person name="Mavromatis K."/>
            <person name="Mikhailova N."/>
            <person name="Ovchinnikova G."/>
            <person name="Pati A."/>
            <person name="Brambilla E."/>
            <person name="Chen A."/>
            <person name="Palaniappan K."/>
            <person name="Land M."/>
            <person name="Hauser L."/>
            <person name="Chang Y."/>
            <person name="Jeffries C."/>
            <person name="Rohde M."/>
            <person name="Sikorski J."/>
            <person name="Spring S."/>
            <person name="Goker M."/>
            <person name="Detter J."/>
            <person name="Woyke T."/>
            <person name="Bristow J."/>
            <person name="Eisen J."/>
            <person name="Markowitz V."/>
            <person name="Hugenholtz P."/>
            <person name="Kyrpides N."/>
            <person name="Klenk H."/>
        </authorList>
    </citation>
    <scope>NUCLEOTIDE SEQUENCE [LARGE SCALE GENOMIC DNA]</scope>
    <source>
        <strain evidence="3">DSM 12680 / TGB-C1</strain>
    </source>
</reference>
<evidence type="ECO:0000313" key="3">
    <source>
        <dbReference type="Proteomes" id="UP000000378"/>
    </source>
</evidence>
<feature type="region of interest" description="Disordered" evidence="1">
    <location>
        <begin position="113"/>
        <end position="135"/>
    </location>
</feature>
<keyword evidence="3" id="KW-1185">Reference proteome</keyword>
<evidence type="ECO:0000313" key="2">
    <source>
        <dbReference type="EMBL" id="ADI00883.1"/>
    </source>
</evidence>
<sequence length="135" mass="15855">MMSKMAGNNQTVQKSKKEETEKMKVEFTVTKEGKEQDPKLQELQKRRATYRANLSYAVQMQDKYATEYTEAMQTEADQLTIDKLELKLSEQKLRIEFYGKKIAEVEEEIARYKVERKKEEQKEETSGKEENESAA</sequence>
<proteinExistence type="predicted"/>
<dbReference type="AlphaFoldDB" id="D7CIL8"/>
<accession>D7CIL8</accession>
<dbReference type="Proteomes" id="UP000000378">
    <property type="component" value="Chromosome"/>
</dbReference>
<dbReference type="STRING" id="643648.Slip_0082"/>
<name>D7CIL8_SYNLT</name>
<organism evidence="2 3">
    <name type="scientific">Syntrophothermus lipocalidus (strain DSM 12680 / TGB-C1)</name>
    <dbReference type="NCBI Taxonomy" id="643648"/>
    <lineage>
        <taxon>Bacteria</taxon>
        <taxon>Bacillati</taxon>
        <taxon>Bacillota</taxon>
        <taxon>Clostridia</taxon>
        <taxon>Eubacteriales</taxon>
        <taxon>Syntrophomonadaceae</taxon>
        <taxon>Syntrophothermus</taxon>
    </lineage>
</organism>
<protein>
    <submittedName>
        <fullName evidence="2">Uncharacterized protein</fullName>
    </submittedName>
</protein>
<dbReference type="KEGG" id="slp:Slip_0082"/>
<dbReference type="EMBL" id="CP002048">
    <property type="protein sequence ID" value="ADI00883.1"/>
    <property type="molecule type" value="Genomic_DNA"/>
</dbReference>
<gene>
    <name evidence="2" type="ordered locus">Slip_0082</name>
</gene>
<feature type="region of interest" description="Disordered" evidence="1">
    <location>
        <begin position="1"/>
        <end position="43"/>
    </location>
</feature>
<feature type="compositionally biased region" description="Basic and acidic residues" evidence="1">
    <location>
        <begin position="15"/>
        <end position="43"/>
    </location>
</feature>